<dbReference type="Gene3D" id="3.40.50.2300">
    <property type="match status" value="2"/>
</dbReference>
<keyword evidence="1" id="KW-0732">Signal</keyword>
<dbReference type="HOGENOM" id="CLU_027128_5_0_2"/>
<organism evidence="4">
    <name type="scientific">Methanotorris igneus (strain DSM 5666 / JCM 11834 / Kol 5)</name>
    <dbReference type="NCBI Taxonomy" id="880724"/>
    <lineage>
        <taxon>Archaea</taxon>
        <taxon>Methanobacteriati</taxon>
        <taxon>Methanobacteriota</taxon>
        <taxon>Methanomada group</taxon>
        <taxon>Methanococci</taxon>
        <taxon>Methanococcales</taxon>
        <taxon>Methanocaldococcaceae</taxon>
        <taxon>Methanotorris</taxon>
    </lineage>
</organism>
<dbReference type="CDD" id="cd06346">
    <property type="entry name" value="PBP1_ABC_ligand_binding-like"/>
    <property type="match status" value="1"/>
</dbReference>
<evidence type="ECO:0000313" key="4">
    <source>
        <dbReference type="Proteomes" id="UP000009227"/>
    </source>
</evidence>
<dbReference type="SUPFAM" id="SSF53822">
    <property type="entry name" value="Periplasmic binding protein-like I"/>
    <property type="match status" value="1"/>
</dbReference>
<dbReference type="KEGG" id="mig:Metig_0075"/>
<dbReference type="PANTHER" id="PTHR30483">
    <property type="entry name" value="LEUCINE-SPECIFIC-BINDING PROTEIN"/>
    <property type="match status" value="1"/>
</dbReference>
<accession>F6BEH5</accession>
<name>F6BEH5_METIK</name>
<proteinExistence type="predicted"/>
<dbReference type="Proteomes" id="UP000009227">
    <property type="component" value="Chromosome"/>
</dbReference>
<sequence length="387" mass="42004">MGLLAIATILCGCVDQNKEAGGAEKEVKVGVILDQTGDLGPIGEKMLKAAELAKDELDGKEIDGKKIKVILIERDSQTQPDAAVKAFNDLVNLEGVKIIVGPMTSSETLAIANLANAKKVVVISPSATLAKISSKEVDPNNFIFRTVGSDALQGRALADLATNLGFKKIVILAINNDYGLGMAEEIEKNFKGEAKTIPYNPNAADYKAEIQQIKEYNPDAVILVGYVESATKLLKDARIAGIKAQWLSSEGIADKAMFKDPEVAEYMVGMIGTRPYSPKDTETYKKFAEAYKAKFGFEPGLFCDTTYDATKLAILAVAKAESYDGEAIKKALYEVSKDYIGASGKKTFDENGDVPQDYEIWKVVKVDGEYDIKVVGKWSEGQITWNE</sequence>
<reference evidence="3 4" key="1">
    <citation type="submission" date="2011-05" db="EMBL/GenBank/DDBJ databases">
        <title>Complete sequence of Methanotorris igneus Kol 5.</title>
        <authorList>
            <consortium name="US DOE Joint Genome Institute"/>
            <person name="Lucas S."/>
            <person name="Han J."/>
            <person name="Lapidus A."/>
            <person name="Cheng J.-F."/>
            <person name="Goodwin L."/>
            <person name="Pitluck S."/>
            <person name="Peters L."/>
            <person name="Mikhailova N."/>
            <person name="Chertkov O."/>
            <person name="Han C."/>
            <person name="Tapia R."/>
            <person name="Land M."/>
            <person name="Hauser L."/>
            <person name="Kyrpides N."/>
            <person name="Ivanova N."/>
            <person name="Pagani I."/>
            <person name="Sieprawska-Lupa M."/>
            <person name="Whitman W."/>
            <person name="Woyke T."/>
        </authorList>
    </citation>
    <scope>NUCLEOTIDE SEQUENCE [LARGE SCALE GENOMIC DNA]</scope>
    <source>
        <strain evidence="4">DSM 5666 / JCM 11834 / Kol 5</strain>
    </source>
</reference>
<protein>
    <submittedName>
        <fullName evidence="3">Extracellular ligand-binding receptor</fullName>
    </submittedName>
</protein>
<evidence type="ECO:0000313" key="3">
    <source>
        <dbReference type="EMBL" id="AEF95636.1"/>
    </source>
</evidence>
<dbReference type="InterPro" id="IPR051010">
    <property type="entry name" value="BCAA_transport"/>
</dbReference>
<dbReference type="PANTHER" id="PTHR30483:SF6">
    <property type="entry name" value="PERIPLASMIC BINDING PROTEIN OF ABC TRANSPORTER FOR NATURAL AMINO ACIDS"/>
    <property type="match status" value="1"/>
</dbReference>
<dbReference type="STRING" id="880724.Metig_0075"/>
<dbReference type="OrthoDB" id="21336at2157"/>
<dbReference type="RefSeq" id="WP_013798245.1">
    <property type="nucleotide sequence ID" value="NC_015562.1"/>
</dbReference>
<dbReference type="InterPro" id="IPR028081">
    <property type="entry name" value="Leu-bd"/>
</dbReference>
<keyword evidence="3" id="KW-0675">Receptor</keyword>
<feature type="domain" description="Leucine-binding protein" evidence="2">
    <location>
        <begin position="26"/>
        <end position="364"/>
    </location>
</feature>
<dbReference type="GeneID" id="10642910"/>
<dbReference type="EMBL" id="CP002737">
    <property type="protein sequence ID" value="AEF95636.1"/>
    <property type="molecule type" value="Genomic_DNA"/>
</dbReference>
<dbReference type="AlphaFoldDB" id="F6BEH5"/>
<dbReference type="InterPro" id="IPR028082">
    <property type="entry name" value="Peripla_BP_I"/>
</dbReference>
<keyword evidence="4" id="KW-1185">Reference proteome</keyword>
<gene>
    <name evidence="3" type="ordered locus">Metig_0075</name>
</gene>
<evidence type="ECO:0000259" key="2">
    <source>
        <dbReference type="Pfam" id="PF13458"/>
    </source>
</evidence>
<evidence type="ECO:0000256" key="1">
    <source>
        <dbReference type="ARBA" id="ARBA00022729"/>
    </source>
</evidence>
<dbReference type="Pfam" id="PF13458">
    <property type="entry name" value="Peripla_BP_6"/>
    <property type="match status" value="1"/>
</dbReference>